<evidence type="ECO:0000256" key="7">
    <source>
        <dbReference type="PROSITE-ProRule" id="PRU01375"/>
    </source>
</evidence>
<dbReference type="InterPro" id="IPR039220">
    <property type="entry name" value="FAM3"/>
</dbReference>
<evidence type="ECO:0000259" key="9">
    <source>
        <dbReference type="Pfam" id="PF15711"/>
    </source>
</evidence>
<dbReference type="PANTHER" id="PTHR14592">
    <property type="entry name" value="UNCHARACTERIZED FAM3"/>
    <property type="match status" value="1"/>
</dbReference>
<keyword evidence="5 7" id="KW-0430">Lectin</keyword>
<dbReference type="AlphaFoldDB" id="A0A8D0TZG9"/>
<dbReference type="Proteomes" id="UP000694723">
    <property type="component" value="Unplaced"/>
</dbReference>
<proteinExistence type="inferred from homology"/>
<keyword evidence="6" id="KW-1015">Disulfide bond</keyword>
<keyword evidence="4" id="KW-0732">Signal</keyword>
<feature type="region of interest" description="Disordered" evidence="8">
    <location>
        <begin position="1"/>
        <end position="77"/>
    </location>
</feature>
<dbReference type="Ensembl" id="ENSSSCT00015035053.1">
    <property type="protein sequence ID" value="ENSSSCP00015013908.1"/>
    <property type="gene ID" value="ENSSSCG00015026452.1"/>
</dbReference>
<feature type="domain" description="ILEI/PANDER" evidence="9">
    <location>
        <begin position="186"/>
        <end position="262"/>
    </location>
</feature>
<evidence type="ECO:0000256" key="8">
    <source>
        <dbReference type="SAM" id="MobiDB-lite"/>
    </source>
</evidence>
<dbReference type="Pfam" id="PF15711">
    <property type="entry name" value="ILEI"/>
    <property type="match status" value="1"/>
</dbReference>
<organism evidence="10 11">
    <name type="scientific">Sus scrofa</name>
    <name type="common">Pig</name>
    <dbReference type="NCBI Taxonomy" id="9823"/>
    <lineage>
        <taxon>Eukaryota</taxon>
        <taxon>Metazoa</taxon>
        <taxon>Chordata</taxon>
        <taxon>Craniata</taxon>
        <taxon>Vertebrata</taxon>
        <taxon>Euteleostomi</taxon>
        <taxon>Mammalia</taxon>
        <taxon>Eutheria</taxon>
        <taxon>Laurasiatheria</taxon>
        <taxon>Artiodactyla</taxon>
        <taxon>Suina</taxon>
        <taxon>Suidae</taxon>
        <taxon>Sus</taxon>
    </lineage>
</organism>
<feature type="compositionally biased region" description="Polar residues" evidence="8">
    <location>
        <begin position="1"/>
        <end position="11"/>
    </location>
</feature>
<keyword evidence="3" id="KW-0964">Secreted</keyword>
<comment type="similarity">
    <text evidence="2">Belongs to the FAM3 family.</text>
</comment>
<dbReference type="GO" id="GO:0030246">
    <property type="term" value="F:carbohydrate binding"/>
    <property type="evidence" value="ECO:0007669"/>
    <property type="project" value="UniProtKB-UniRule"/>
</dbReference>
<dbReference type="GO" id="GO:0005576">
    <property type="term" value="C:extracellular region"/>
    <property type="evidence" value="ECO:0007669"/>
    <property type="project" value="UniProtKB-SubCell"/>
</dbReference>
<evidence type="ECO:0000313" key="11">
    <source>
        <dbReference type="Proteomes" id="UP000694726"/>
    </source>
</evidence>
<evidence type="ECO:0000256" key="1">
    <source>
        <dbReference type="ARBA" id="ARBA00004613"/>
    </source>
</evidence>
<dbReference type="Ensembl" id="ENSSSCT00030019090.1">
    <property type="protein sequence ID" value="ENSSSCP00030008497.1"/>
    <property type="gene ID" value="ENSSSCG00030013893.1"/>
</dbReference>
<dbReference type="Proteomes" id="UP000694571">
    <property type="component" value="Unplaced"/>
</dbReference>
<dbReference type="Proteomes" id="UP000694570">
    <property type="component" value="Unplaced"/>
</dbReference>
<evidence type="ECO:0000313" key="10">
    <source>
        <dbReference type="Ensembl" id="ENSSSCP00015013908.1"/>
    </source>
</evidence>
<accession>A0A8D0TZG9</accession>
<dbReference type="Ensembl" id="ENSSSCT00050102015.1">
    <property type="protein sequence ID" value="ENSSSCP00050044423.1"/>
    <property type="gene ID" value="ENSSSCG00050074513.1"/>
</dbReference>
<evidence type="ECO:0000256" key="4">
    <source>
        <dbReference type="ARBA" id="ARBA00022729"/>
    </source>
</evidence>
<dbReference type="InterPro" id="IPR039477">
    <property type="entry name" value="ILEI/PANDER_dom"/>
</dbReference>
<dbReference type="PROSITE" id="PS52031">
    <property type="entry name" value="GG_LECTIN"/>
    <property type="match status" value="1"/>
</dbReference>
<protein>
    <submittedName>
        <fullName evidence="10">FAM3 metabolism regulating signaling molecule A</fullName>
    </submittedName>
</protein>
<evidence type="ECO:0000256" key="6">
    <source>
        <dbReference type="ARBA" id="ARBA00023157"/>
    </source>
</evidence>
<evidence type="ECO:0000256" key="5">
    <source>
        <dbReference type="ARBA" id="ARBA00022734"/>
    </source>
</evidence>
<name>A0A8D0TZG9_PIG</name>
<evidence type="ECO:0000256" key="2">
    <source>
        <dbReference type="ARBA" id="ARBA00010905"/>
    </source>
</evidence>
<reference evidence="10" key="1">
    <citation type="submission" date="2025-05" db="UniProtKB">
        <authorList>
            <consortium name="Ensembl"/>
        </authorList>
    </citation>
    <scope>IDENTIFICATION</scope>
</reference>
<sequence length="302" mass="32274">VRLSWGHSSPCNRDHAPPCPASASVPGDPVLSTGGQGGPPSPPAPCFWRGQPGPALLPPSSSPASGRKASLGFLSPCPEAGPSGVPSIYGRGPGQPEPCPLPLQSPGLWSLLPLPGRVLTSYAQISRTPEPGPWVTPPVPTQSHGPGSTSAACPSHVLRSTWPSAWSAGLPTSLDPRSAWRTRWVSGELIEARAFDMWAGDVNDLLKFIRPLHEGTLVFVASYDDPATKMNEETRKLFSDLGSKNVKDLAFRDSWVFVGAKGVQNKSPFEQHVKNSRHTNKYEGWPEALEMEGCIPRRTTAS</sequence>
<dbReference type="Proteomes" id="UP000694726">
    <property type="component" value="Unplaced"/>
</dbReference>
<evidence type="ECO:0000256" key="3">
    <source>
        <dbReference type="ARBA" id="ARBA00022525"/>
    </source>
</evidence>
<comment type="subcellular location">
    <subcellularLocation>
        <location evidence="1">Secreted</location>
    </subcellularLocation>
</comment>
<dbReference type="Ensembl" id="ENSSSCT00060044005.1">
    <property type="protein sequence ID" value="ENSSSCP00060018774.1"/>
    <property type="gene ID" value="ENSSSCG00060032489.1"/>
</dbReference>